<dbReference type="Proteomes" id="UP000182486">
    <property type="component" value="Unassembled WGS sequence"/>
</dbReference>
<dbReference type="SUPFAM" id="SSF53822">
    <property type="entry name" value="Periplasmic binding protein-like I"/>
    <property type="match status" value="1"/>
</dbReference>
<organism evidence="5 6">
    <name type="scientific">Couchioplanes caeruleus subsp. caeruleus</name>
    <dbReference type="NCBI Taxonomy" id="56427"/>
    <lineage>
        <taxon>Bacteria</taxon>
        <taxon>Bacillati</taxon>
        <taxon>Actinomycetota</taxon>
        <taxon>Actinomycetes</taxon>
        <taxon>Micromonosporales</taxon>
        <taxon>Micromonosporaceae</taxon>
        <taxon>Couchioplanes</taxon>
    </lineage>
</organism>
<reference evidence="5 6" key="1">
    <citation type="submission" date="2016-09" db="EMBL/GenBank/DDBJ databases">
        <title>Couchioplanes caeruleus draft genome sequence.</title>
        <authorList>
            <person name="Sheehan J."/>
            <person name="Caffrey P."/>
        </authorList>
    </citation>
    <scope>NUCLEOTIDE SEQUENCE [LARGE SCALE GENOMIC DNA]</scope>
    <source>
        <strain evidence="5 6">DSM 43634</strain>
    </source>
</reference>
<feature type="signal peptide" evidence="3">
    <location>
        <begin position="1"/>
        <end position="22"/>
    </location>
</feature>
<comment type="subcellular location">
    <subcellularLocation>
        <location evidence="1">Cell envelope</location>
    </subcellularLocation>
</comment>
<evidence type="ECO:0000313" key="6">
    <source>
        <dbReference type="Proteomes" id="UP000182486"/>
    </source>
</evidence>
<accession>A0A1K0FMR0</accession>
<sequence length="361" mass="37466">MRRGIFALAVTGLLAGGVAACGDDGGSGTTGDGSVGKVGIILPDTASSQRWGSDDPKFLKAAFDAAGVPADIQNAQGDKSSFQTIADGMISSGVRVLMIVNLDSGTGKAVLDKAKKAGIATIDYDRLTLSGGADYYVSFDNVAVGKLQGEGLVKCLTDMRYAKPVVAELNGAPTDNNSTLFKQGYDSVLQPKFDSGEYVKGPDQSVPDWDNAQAGTMFEQMLTQSRDIKGVLAANDGLGNAVISVLKKNKLNGKVPVTGQDATVQGLQNILAGDQCMTVYKAIKQVADAAADLAISLAKGEKKTVSQSIKDPESGKDVPAVLISPKAIFKENVKDVVADGFVTKAQLCTGDFAKLCTENGV</sequence>
<dbReference type="Pfam" id="PF13407">
    <property type="entry name" value="Peripla_BP_4"/>
    <property type="match status" value="1"/>
</dbReference>
<evidence type="ECO:0000256" key="1">
    <source>
        <dbReference type="ARBA" id="ARBA00004196"/>
    </source>
</evidence>
<dbReference type="AlphaFoldDB" id="A0A1K0FMR0"/>
<gene>
    <name evidence="5" type="ORF">BG844_11550</name>
</gene>
<name>A0A1K0FMR0_9ACTN</name>
<keyword evidence="6" id="KW-1185">Reference proteome</keyword>
<dbReference type="EMBL" id="MEIA01000114">
    <property type="protein sequence ID" value="OJF14117.1"/>
    <property type="molecule type" value="Genomic_DNA"/>
</dbReference>
<dbReference type="InterPro" id="IPR050555">
    <property type="entry name" value="Bact_Solute-Bind_Prot2"/>
</dbReference>
<dbReference type="RefSeq" id="WP_071805147.1">
    <property type="nucleotide sequence ID" value="NZ_MEIA01000114.1"/>
</dbReference>
<dbReference type="PROSITE" id="PS51257">
    <property type="entry name" value="PROKAR_LIPOPROTEIN"/>
    <property type="match status" value="1"/>
</dbReference>
<proteinExistence type="predicted"/>
<feature type="domain" description="Periplasmic binding protein" evidence="4">
    <location>
        <begin position="41"/>
        <end position="302"/>
    </location>
</feature>
<evidence type="ECO:0000256" key="3">
    <source>
        <dbReference type="SAM" id="SignalP"/>
    </source>
</evidence>
<dbReference type="GO" id="GO:0030246">
    <property type="term" value="F:carbohydrate binding"/>
    <property type="evidence" value="ECO:0007669"/>
    <property type="project" value="TreeGrafter"/>
</dbReference>
<evidence type="ECO:0000313" key="5">
    <source>
        <dbReference type="EMBL" id="OJF14117.1"/>
    </source>
</evidence>
<comment type="caution">
    <text evidence="5">The sequence shown here is derived from an EMBL/GenBank/DDBJ whole genome shotgun (WGS) entry which is preliminary data.</text>
</comment>
<dbReference type="GO" id="GO:0030288">
    <property type="term" value="C:outer membrane-bounded periplasmic space"/>
    <property type="evidence" value="ECO:0007669"/>
    <property type="project" value="TreeGrafter"/>
</dbReference>
<dbReference type="PANTHER" id="PTHR30036:SF1">
    <property type="entry name" value="D-XYLOSE-BINDING PERIPLASMIC PROTEIN"/>
    <property type="match status" value="1"/>
</dbReference>
<dbReference type="Gene3D" id="3.40.50.2300">
    <property type="match status" value="2"/>
</dbReference>
<dbReference type="PANTHER" id="PTHR30036">
    <property type="entry name" value="D-XYLOSE-BINDING PERIPLASMIC PROTEIN"/>
    <property type="match status" value="1"/>
</dbReference>
<feature type="chain" id="PRO_5009663798" evidence="3">
    <location>
        <begin position="23"/>
        <end position="361"/>
    </location>
</feature>
<evidence type="ECO:0000259" key="4">
    <source>
        <dbReference type="Pfam" id="PF13407"/>
    </source>
</evidence>
<dbReference type="InterPro" id="IPR028082">
    <property type="entry name" value="Peripla_BP_I"/>
</dbReference>
<keyword evidence="2 3" id="KW-0732">Signal</keyword>
<protein>
    <submittedName>
        <fullName evidence="5">Sugar ABC transporter substrate-binding protein</fullName>
    </submittedName>
</protein>
<evidence type="ECO:0000256" key="2">
    <source>
        <dbReference type="ARBA" id="ARBA00022729"/>
    </source>
</evidence>
<dbReference type="InterPro" id="IPR025997">
    <property type="entry name" value="SBP_2_dom"/>
</dbReference>